<dbReference type="RefSeq" id="WP_163890490.1">
    <property type="nucleotide sequence ID" value="NZ_JAAFYS010000001.1"/>
</dbReference>
<name>A0A6B2JQQ8_9RHOB</name>
<accession>A0A6B2JQQ8</accession>
<keyword evidence="2" id="KW-1185">Reference proteome</keyword>
<dbReference type="Proteomes" id="UP000474757">
    <property type="component" value="Unassembled WGS sequence"/>
</dbReference>
<proteinExistence type="predicted"/>
<sequence>MSRPDHPDAAALAGQDADVIVSELRSISEDATGELTDGEIETLTAFYSALPPISRDAR</sequence>
<evidence type="ECO:0000313" key="1">
    <source>
        <dbReference type="EMBL" id="NDV00295.1"/>
    </source>
</evidence>
<reference evidence="1 2" key="1">
    <citation type="submission" date="2020-02" db="EMBL/GenBank/DDBJ databases">
        <title>Pseudoroseicyclus tamarix, sp. nov., isolated from offshore sediment of a Tamarix chinensis forest.</title>
        <authorList>
            <person name="Gai Y."/>
        </authorList>
    </citation>
    <scope>NUCLEOTIDE SEQUENCE [LARGE SCALE GENOMIC DNA]</scope>
    <source>
        <strain evidence="1 2">CLL3-39</strain>
    </source>
</reference>
<gene>
    <name evidence="1" type="ORF">GZA08_04835</name>
</gene>
<evidence type="ECO:0000313" key="2">
    <source>
        <dbReference type="Proteomes" id="UP000474757"/>
    </source>
</evidence>
<dbReference type="AlphaFoldDB" id="A0A6B2JQQ8"/>
<protein>
    <submittedName>
        <fullName evidence="1">Uncharacterized protein</fullName>
    </submittedName>
</protein>
<dbReference type="EMBL" id="JAAGAB010000001">
    <property type="protein sequence ID" value="NDV00295.1"/>
    <property type="molecule type" value="Genomic_DNA"/>
</dbReference>
<organism evidence="1 2">
    <name type="scientific">Pseudoroseicyclus tamaricis</name>
    <dbReference type="NCBI Taxonomy" id="2705421"/>
    <lineage>
        <taxon>Bacteria</taxon>
        <taxon>Pseudomonadati</taxon>
        <taxon>Pseudomonadota</taxon>
        <taxon>Alphaproteobacteria</taxon>
        <taxon>Rhodobacterales</taxon>
        <taxon>Paracoccaceae</taxon>
        <taxon>Pseudoroseicyclus</taxon>
    </lineage>
</organism>
<comment type="caution">
    <text evidence="1">The sequence shown here is derived from an EMBL/GenBank/DDBJ whole genome shotgun (WGS) entry which is preliminary data.</text>
</comment>